<organism evidence="7 8">
    <name type="scientific">Tetradesmus obliquus</name>
    <name type="common">Green alga</name>
    <name type="synonym">Acutodesmus obliquus</name>
    <dbReference type="NCBI Taxonomy" id="3088"/>
    <lineage>
        <taxon>Eukaryota</taxon>
        <taxon>Viridiplantae</taxon>
        <taxon>Chlorophyta</taxon>
        <taxon>core chlorophytes</taxon>
        <taxon>Chlorophyceae</taxon>
        <taxon>CS clade</taxon>
        <taxon>Sphaeropleales</taxon>
        <taxon>Scenedesmaceae</taxon>
        <taxon>Tetradesmus</taxon>
    </lineage>
</organism>
<dbReference type="SUPFAM" id="SSF53383">
    <property type="entry name" value="PLP-dependent transferases"/>
    <property type="match status" value="1"/>
</dbReference>
<evidence type="ECO:0000256" key="2">
    <source>
        <dbReference type="ARBA" id="ARBA00022576"/>
    </source>
</evidence>
<reference evidence="7 8" key="1">
    <citation type="submission" date="2016-10" db="EMBL/GenBank/DDBJ databases">
        <authorList>
            <person name="Cai Z."/>
        </authorList>
    </citation>
    <scope>NUCLEOTIDE SEQUENCE [LARGE SCALE GENOMIC DNA]</scope>
</reference>
<dbReference type="Gene3D" id="3.40.640.10">
    <property type="entry name" value="Type I PLP-dependent aspartate aminotransferase-like (Major domain)"/>
    <property type="match status" value="1"/>
</dbReference>
<keyword evidence="4" id="KW-0663">Pyridoxal phosphate</keyword>
<dbReference type="CDD" id="cd00609">
    <property type="entry name" value="AAT_like"/>
    <property type="match status" value="1"/>
</dbReference>
<dbReference type="PANTHER" id="PTHR42790">
    <property type="entry name" value="AMINOTRANSFERASE"/>
    <property type="match status" value="1"/>
</dbReference>
<dbReference type="GO" id="GO:0030170">
    <property type="term" value="F:pyridoxal phosphate binding"/>
    <property type="evidence" value="ECO:0007669"/>
    <property type="project" value="InterPro"/>
</dbReference>
<dbReference type="InterPro" id="IPR050859">
    <property type="entry name" value="Class-I_PLP-dep_aminotransf"/>
</dbReference>
<keyword evidence="8" id="KW-1185">Reference proteome</keyword>
<keyword evidence="3" id="KW-0808">Transferase</keyword>
<evidence type="ECO:0000313" key="8">
    <source>
        <dbReference type="Proteomes" id="UP000256970"/>
    </source>
</evidence>
<dbReference type="STRING" id="3088.A0A383VSX1"/>
<gene>
    <name evidence="7" type="ORF">BQ4739_LOCUS8186</name>
</gene>
<feature type="region of interest" description="Disordered" evidence="5">
    <location>
        <begin position="109"/>
        <end position="135"/>
    </location>
</feature>
<dbReference type="InterPro" id="IPR015424">
    <property type="entry name" value="PyrdxlP-dep_Trfase"/>
</dbReference>
<evidence type="ECO:0000256" key="4">
    <source>
        <dbReference type="ARBA" id="ARBA00022898"/>
    </source>
</evidence>
<feature type="domain" description="Aminotransferase class I/classII large" evidence="6">
    <location>
        <begin position="141"/>
        <end position="425"/>
    </location>
</feature>
<comment type="cofactor">
    <cofactor evidence="1">
        <name>pyridoxal 5'-phosphate</name>
        <dbReference type="ChEBI" id="CHEBI:597326"/>
    </cofactor>
</comment>
<name>A0A383VSX1_TETOB</name>
<dbReference type="AlphaFoldDB" id="A0A383VSX1"/>
<evidence type="ECO:0000259" key="6">
    <source>
        <dbReference type="Pfam" id="PF00155"/>
    </source>
</evidence>
<dbReference type="PANTHER" id="PTHR42790:SF19">
    <property type="entry name" value="KYNURENINE_ALPHA-AMINOADIPATE AMINOTRANSFERASE, MITOCHONDRIAL"/>
    <property type="match status" value="1"/>
</dbReference>
<accession>A0A383VSX1</accession>
<evidence type="ECO:0000256" key="3">
    <source>
        <dbReference type="ARBA" id="ARBA00022679"/>
    </source>
</evidence>
<dbReference type="Pfam" id="PF00155">
    <property type="entry name" value="Aminotran_1_2"/>
    <property type="match status" value="1"/>
</dbReference>
<dbReference type="Proteomes" id="UP000256970">
    <property type="component" value="Unassembled WGS sequence"/>
</dbReference>
<evidence type="ECO:0000256" key="5">
    <source>
        <dbReference type="SAM" id="MobiDB-lite"/>
    </source>
</evidence>
<feature type="compositionally biased region" description="Low complexity" evidence="5">
    <location>
        <begin position="116"/>
        <end position="135"/>
    </location>
</feature>
<evidence type="ECO:0000256" key="1">
    <source>
        <dbReference type="ARBA" id="ARBA00001933"/>
    </source>
</evidence>
<dbReference type="EMBL" id="FNXT01000814">
    <property type="protein sequence ID" value="SZX67834.1"/>
    <property type="molecule type" value="Genomic_DNA"/>
</dbReference>
<keyword evidence="2" id="KW-0032">Aminotransferase</keyword>
<dbReference type="GO" id="GO:0008483">
    <property type="term" value="F:transaminase activity"/>
    <property type="evidence" value="ECO:0007669"/>
    <property type="project" value="UniProtKB-KW"/>
</dbReference>
<dbReference type="InterPro" id="IPR004839">
    <property type="entry name" value="Aminotransferase_I/II_large"/>
</dbReference>
<sequence length="602" mass="63367">MAPVNWEDRWSTEAQLKQLPSLHGIVSKFSTMAGMIGMHGGLPPADSFPFSSFNAGISAAGHGPADTELQIVEPQLVSAAQQYNMNAEGYAPLVSWAYNMVASLHQPATLLPQPNPNTSTAPTTPSSSSSCSSEAEPIGMQVVMTQGSSAALDCLFRMLLNPGDPVLLEEYTYAHVVEADLLPMRCELLPVPMDSHGLLPAALDAMLTQRSVAGLALPRLLYCIPTGQNPTGAVMGPERMRQVYELARKWDLIILEDDAYFWLQYPQGPEAVPGLNLRPGFLSIDVDGRVIRLDTLSKLLGPGFRLGWVAGPPALAAKFALYTAGTSIGANMLSQVMIHQLLTKWGRQGFEGFVTQLQRRYAQQAAVAEAAAAQHLAGLAEWQAAEAGMFMWLRMTAPGADSSKLIEASSAEGVMIVPGNLISVPHLQAAARSRQQQQQRKAASSTVGCSDLQQAQDQQADGLAPSPYFRISFVSVGPEAIKEGIKRLGRAVAAISSSSSVVPAQLDVELRAAADKENVHAKAVAVQEREKEQESCSAATVAAESLAAAAPLAVADVSIGSAASAAQQFVAAAAAASAAAAAAASSYGKGGVSMVAGVRVWR</sequence>
<dbReference type="GO" id="GO:1901605">
    <property type="term" value="P:alpha-amino acid metabolic process"/>
    <property type="evidence" value="ECO:0007669"/>
    <property type="project" value="TreeGrafter"/>
</dbReference>
<proteinExistence type="predicted"/>
<evidence type="ECO:0000313" key="7">
    <source>
        <dbReference type="EMBL" id="SZX67834.1"/>
    </source>
</evidence>
<dbReference type="InterPro" id="IPR015421">
    <property type="entry name" value="PyrdxlP-dep_Trfase_major"/>
</dbReference>
<protein>
    <recommendedName>
        <fullName evidence="6">Aminotransferase class I/classII large domain-containing protein</fullName>
    </recommendedName>
</protein>